<keyword evidence="5 9" id="KW-0812">Transmembrane</keyword>
<evidence type="ECO:0000256" key="6">
    <source>
        <dbReference type="ARBA" id="ARBA00022970"/>
    </source>
</evidence>
<keyword evidence="12" id="KW-1185">Reference proteome</keyword>
<evidence type="ECO:0000313" key="12">
    <source>
        <dbReference type="Proteomes" id="UP001168613"/>
    </source>
</evidence>
<evidence type="ECO:0000256" key="8">
    <source>
        <dbReference type="ARBA" id="ARBA00023136"/>
    </source>
</evidence>
<evidence type="ECO:0000256" key="5">
    <source>
        <dbReference type="ARBA" id="ARBA00022692"/>
    </source>
</evidence>
<dbReference type="PANTHER" id="PTHR30614">
    <property type="entry name" value="MEMBRANE COMPONENT OF AMINO ACID ABC TRANSPORTER"/>
    <property type="match status" value="1"/>
</dbReference>
<reference evidence="11" key="1">
    <citation type="submission" date="2021-11" db="EMBL/GenBank/DDBJ databases">
        <title>Draft genome sequence of Alcaligenes endophyticus type strain CCUG 75668T.</title>
        <authorList>
            <person name="Salva-Serra F."/>
            <person name="Duran R.E."/>
            <person name="Seeger M."/>
            <person name="Moore E.R.B."/>
            <person name="Jaen-Luchoro D."/>
        </authorList>
    </citation>
    <scope>NUCLEOTIDE SEQUENCE</scope>
    <source>
        <strain evidence="11">CCUG 75668</strain>
    </source>
</reference>
<keyword evidence="7 9" id="KW-1133">Transmembrane helix</keyword>
<dbReference type="InterPro" id="IPR000515">
    <property type="entry name" value="MetI-like"/>
</dbReference>
<dbReference type="InterPro" id="IPR035906">
    <property type="entry name" value="MetI-like_sf"/>
</dbReference>
<evidence type="ECO:0000313" key="11">
    <source>
        <dbReference type="EMBL" id="MDN4122391.1"/>
    </source>
</evidence>
<dbReference type="NCBIfam" id="TIGR01726">
    <property type="entry name" value="HEQRo_perm_3TM"/>
    <property type="match status" value="1"/>
</dbReference>
<organism evidence="11 12">
    <name type="scientific">Alcaligenes endophyticus</name>
    <dbReference type="NCBI Taxonomy" id="1929088"/>
    <lineage>
        <taxon>Bacteria</taxon>
        <taxon>Pseudomonadati</taxon>
        <taxon>Pseudomonadota</taxon>
        <taxon>Betaproteobacteria</taxon>
        <taxon>Burkholderiales</taxon>
        <taxon>Alcaligenaceae</taxon>
        <taxon>Alcaligenes</taxon>
    </lineage>
</organism>
<proteinExistence type="inferred from homology"/>
<keyword evidence="6" id="KW-0029">Amino-acid transport</keyword>
<feature type="transmembrane region" description="Helical" evidence="9">
    <location>
        <begin position="20"/>
        <end position="43"/>
    </location>
</feature>
<evidence type="ECO:0000256" key="4">
    <source>
        <dbReference type="ARBA" id="ARBA00022475"/>
    </source>
</evidence>
<dbReference type="Pfam" id="PF00528">
    <property type="entry name" value="BPD_transp_1"/>
    <property type="match status" value="1"/>
</dbReference>
<protein>
    <submittedName>
        <fullName evidence="11">Amino acid ABC transporter permease</fullName>
    </submittedName>
</protein>
<comment type="caution">
    <text evidence="11">The sequence shown here is derived from an EMBL/GenBank/DDBJ whole genome shotgun (WGS) entry which is preliminary data.</text>
</comment>
<dbReference type="InterPro" id="IPR043429">
    <property type="entry name" value="ArtM/GltK/GlnP/TcyL/YhdX-like"/>
</dbReference>
<dbReference type="InterPro" id="IPR010065">
    <property type="entry name" value="AA_ABC_transptr_permease_3TM"/>
</dbReference>
<name>A0ABT8EM61_9BURK</name>
<dbReference type="Gene3D" id="1.10.3720.10">
    <property type="entry name" value="MetI-like"/>
    <property type="match status" value="1"/>
</dbReference>
<dbReference type="CDD" id="cd06261">
    <property type="entry name" value="TM_PBP2"/>
    <property type="match status" value="1"/>
</dbReference>
<dbReference type="Proteomes" id="UP001168613">
    <property type="component" value="Unassembled WGS sequence"/>
</dbReference>
<dbReference type="PROSITE" id="PS50928">
    <property type="entry name" value="ABC_TM1"/>
    <property type="match status" value="1"/>
</dbReference>
<evidence type="ECO:0000256" key="2">
    <source>
        <dbReference type="ARBA" id="ARBA00010072"/>
    </source>
</evidence>
<evidence type="ECO:0000256" key="9">
    <source>
        <dbReference type="RuleBase" id="RU363032"/>
    </source>
</evidence>
<keyword evidence="3 9" id="KW-0813">Transport</keyword>
<comment type="subcellular location">
    <subcellularLocation>
        <location evidence="1">Cell inner membrane</location>
        <topology evidence="1">Multi-pass membrane protein</topology>
    </subcellularLocation>
    <subcellularLocation>
        <location evidence="9">Cell membrane</location>
        <topology evidence="9">Multi-pass membrane protein</topology>
    </subcellularLocation>
</comment>
<keyword evidence="8 9" id="KW-0472">Membrane</keyword>
<feature type="domain" description="ABC transmembrane type-1" evidence="10">
    <location>
        <begin position="19"/>
        <end position="207"/>
    </location>
</feature>
<dbReference type="EMBL" id="JAJHNU010000004">
    <property type="protein sequence ID" value="MDN4122391.1"/>
    <property type="molecule type" value="Genomic_DNA"/>
</dbReference>
<comment type="similarity">
    <text evidence="2">Belongs to the binding-protein-dependent transport system permease family. HisMQ subfamily.</text>
</comment>
<keyword evidence="4" id="KW-1003">Cell membrane</keyword>
<feature type="transmembrane region" description="Helical" evidence="9">
    <location>
        <begin position="178"/>
        <end position="198"/>
    </location>
</feature>
<evidence type="ECO:0000256" key="3">
    <source>
        <dbReference type="ARBA" id="ARBA00022448"/>
    </source>
</evidence>
<dbReference type="PANTHER" id="PTHR30614:SF0">
    <property type="entry name" value="L-CYSTINE TRANSPORT SYSTEM PERMEASE PROTEIN TCYL"/>
    <property type="match status" value="1"/>
</dbReference>
<evidence type="ECO:0000256" key="7">
    <source>
        <dbReference type="ARBA" id="ARBA00022989"/>
    </source>
</evidence>
<sequence length="224" mass="24539">MAFDYSVITDNLDVFARGYLPTLTLLVLVIPISFVGGTAIALARISGKRWLMVPARAFVELVRNIPFLIQIFRVFYGLPFYGIDLTAQTAGVLCLSLYGSAYLSESVRGAIEAVPRGQWEASDALALSYTQKMRRIIAPQLPAYLIPAAGNILITLSKGMVLLSIITVPELTYMAQSVIGKSFAPVEVFTLLAIMYWFTSEAISQVMKALERHCAKKALPPASQ</sequence>
<evidence type="ECO:0000256" key="1">
    <source>
        <dbReference type="ARBA" id="ARBA00004429"/>
    </source>
</evidence>
<evidence type="ECO:0000259" key="10">
    <source>
        <dbReference type="PROSITE" id="PS50928"/>
    </source>
</evidence>
<gene>
    <name evidence="11" type="ORF">LMS43_13940</name>
</gene>
<feature type="transmembrane region" description="Helical" evidence="9">
    <location>
        <begin position="141"/>
        <end position="166"/>
    </location>
</feature>
<accession>A0ABT8EM61</accession>
<dbReference type="RefSeq" id="WP_266123389.1">
    <property type="nucleotide sequence ID" value="NZ_JAJHNU010000004.1"/>
</dbReference>
<dbReference type="SUPFAM" id="SSF161098">
    <property type="entry name" value="MetI-like"/>
    <property type="match status" value="1"/>
</dbReference>